<name>A0A5N7CR36_PETAA</name>
<dbReference type="Proteomes" id="UP000326877">
    <property type="component" value="Unassembled WGS sequence"/>
</dbReference>
<dbReference type="OrthoDB" id="4653208at2759"/>
<accession>A0A5N7CR36</accession>
<organism evidence="1">
    <name type="scientific">Petromyces alliaceus</name>
    <name type="common">Aspergillus alliaceus</name>
    <dbReference type="NCBI Taxonomy" id="209559"/>
    <lineage>
        <taxon>Eukaryota</taxon>
        <taxon>Fungi</taxon>
        <taxon>Dikarya</taxon>
        <taxon>Ascomycota</taxon>
        <taxon>Pezizomycotina</taxon>
        <taxon>Eurotiomycetes</taxon>
        <taxon>Eurotiomycetidae</taxon>
        <taxon>Eurotiales</taxon>
        <taxon>Aspergillaceae</taxon>
        <taxon>Aspergillus</taxon>
        <taxon>Aspergillus subgen. Circumdati</taxon>
    </lineage>
</organism>
<sequence>MDSYDTRTLYSREVLRQVAVSINWRRNELSVTLPAHTTWRAAIRAAEAALSNIDKPMLLMPRGTGNTSESPSGNGLGLPIRTTIDLKTVEPRPPLSTAARQHLRKMAEEAANTEFRDPNDTDPLCKVDIMYTV</sequence>
<evidence type="ECO:0000313" key="1">
    <source>
        <dbReference type="EMBL" id="KAE8396158.1"/>
    </source>
</evidence>
<reference evidence="1" key="1">
    <citation type="submission" date="2019-04" db="EMBL/GenBank/DDBJ databases">
        <title>Friends and foes A comparative genomics studyof 23 Aspergillus species from section Flavi.</title>
        <authorList>
            <consortium name="DOE Joint Genome Institute"/>
            <person name="Kjaerbolling I."/>
            <person name="Vesth T."/>
            <person name="Frisvad J.C."/>
            <person name="Nybo J.L."/>
            <person name="Theobald S."/>
            <person name="Kildgaard S."/>
            <person name="Isbrandt T."/>
            <person name="Kuo A."/>
            <person name="Sato A."/>
            <person name="Lyhne E.K."/>
            <person name="Kogle M.E."/>
            <person name="Wiebenga A."/>
            <person name="Kun R.S."/>
            <person name="Lubbers R.J."/>
            <person name="Makela M.R."/>
            <person name="Barry K."/>
            <person name="Chovatia M."/>
            <person name="Clum A."/>
            <person name="Daum C."/>
            <person name="Haridas S."/>
            <person name="He G."/>
            <person name="LaButti K."/>
            <person name="Lipzen A."/>
            <person name="Mondo S."/>
            <person name="Riley R."/>
            <person name="Salamov A."/>
            <person name="Simmons B.A."/>
            <person name="Magnuson J.K."/>
            <person name="Henrissat B."/>
            <person name="Mortensen U.H."/>
            <person name="Larsen T.O."/>
            <person name="Devries R.P."/>
            <person name="Grigoriev I.V."/>
            <person name="Machida M."/>
            <person name="Baker S.E."/>
            <person name="Andersen M.R."/>
        </authorList>
    </citation>
    <scope>NUCLEOTIDE SEQUENCE [LARGE SCALE GENOMIC DNA]</scope>
    <source>
        <strain evidence="1">IBT 14317</strain>
    </source>
</reference>
<protein>
    <submittedName>
        <fullName evidence="1">Uncharacterized protein</fullName>
    </submittedName>
</protein>
<proteinExistence type="predicted"/>
<dbReference type="EMBL" id="ML735216">
    <property type="protein sequence ID" value="KAE8396158.1"/>
    <property type="molecule type" value="Genomic_DNA"/>
</dbReference>
<dbReference type="AlphaFoldDB" id="A0A5N7CR36"/>
<gene>
    <name evidence="1" type="ORF">BDV23DRAFT_168415</name>
</gene>